<evidence type="ECO:0000313" key="2">
    <source>
        <dbReference type="Proteomes" id="UP001597280"/>
    </source>
</evidence>
<dbReference type="RefSeq" id="WP_343905878.1">
    <property type="nucleotide sequence ID" value="NZ_BAAAIS010000003.1"/>
</dbReference>
<organism evidence="1 2">
    <name type="scientific">Brachybacterium rhamnosum</name>
    <dbReference type="NCBI Taxonomy" id="173361"/>
    <lineage>
        <taxon>Bacteria</taxon>
        <taxon>Bacillati</taxon>
        <taxon>Actinomycetota</taxon>
        <taxon>Actinomycetes</taxon>
        <taxon>Micrococcales</taxon>
        <taxon>Dermabacteraceae</taxon>
        <taxon>Brachybacterium</taxon>
    </lineage>
</organism>
<comment type="caution">
    <text evidence="1">The sequence shown here is derived from an EMBL/GenBank/DDBJ whole genome shotgun (WGS) entry which is preliminary data.</text>
</comment>
<sequence length="133" mass="14194">MADNIEWATETDLEGADLEGVTAAYETAQMTYWLGRAKRAILAEVKLPVLAQRIRDGLIDEDAAKDVQIDLVLGKFANPGGVRTVQESNGPSSGSITYGGDTPGQLSLTAHHRKMLGIPVAGTRSARTVNTWG</sequence>
<dbReference type="EMBL" id="JBHUFL010000003">
    <property type="protein sequence ID" value="MFD1836417.1"/>
    <property type="molecule type" value="Genomic_DNA"/>
</dbReference>
<evidence type="ECO:0008006" key="3">
    <source>
        <dbReference type="Google" id="ProtNLM"/>
    </source>
</evidence>
<gene>
    <name evidence="1" type="ORF">ACFSDA_15235</name>
</gene>
<keyword evidence="2" id="KW-1185">Reference proteome</keyword>
<evidence type="ECO:0000313" key="1">
    <source>
        <dbReference type="EMBL" id="MFD1836417.1"/>
    </source>
</evidence>
<reference evidence="2" key="1">
    <citation type="journal article" date="2019" name="Int. J. Syst. Evol. Microbiol.">
        <title>The Global Catalogue of Microorganisms (GCM) 10K type strain sequencing project: providing services to taxonomists for standard genome sequencing and annotation.</title>
        <authorList>
            <consortium name="The Broad Institute Genomics Platform"/>
            <consortium name="The Broad Institute Genome Sequencing Center for Infectious Disease"/>
            <person name="Wu L."/>
            <person name="Ma J."/>
        </authorList>
    </citation>
    <scope>NUCLEOTIDE SEQUENCE [LARGE SCALE GENOMIC DNA]</scope>
    <source>
        <strain evidence="2">JCM 11650</strain>
    </source>
</reference>
<accession>A0ABW4Q1P9</accession>
<protein>
    <recommendedName>
        <fullName evidence="3">Phage head-tail adapter protein</fullName>
    </recommendedName>
</protein>
<dbReference type="Proteomes" id="UP001597280">
    <property type="component" value="Unassembled WGS sequence"/>
</dbReference>
<name>A0ABW4Q1P9_9MICO</name>
<proteinExistence type="predicted"/>